<evidence type="ECO:0000256" key="13">
    <source>
        <dbReference type="ARBA" id="ARBA00023212"/>
    </source>
</evidence>
<evidence type="ECO:0000256" key="3">
    <source>
        <dbReference type="ARBA" id="ARBA00004389"/>
    </source>
</evidence>
<dbReference type="PROSITE" id="PS50006">
    <property type="entry name" value="FHA_DOMAIN"/>
    <property type="match status" value="1"/>
</dbReference>
<keyword evidence="8" id="KW-0256">Endoplasmic reticulum</keyword>
<keyword evidence="11" id="KW-0496">Mitochondrion</keyword>
<keyword evidence="7 20" id="KW-0812">Transmembrane</keyword>
<keyword evidence="10 19" id="KW-0175">Coiled coil</keyword>
<dbReference type="GO" id="GO:0005813">
    <property type="term" value="C:centrosome"/>
    <property type="evidence" value="ECO:0007669"/>
    <property type="project" value="UniProtKB-SubCell"/>
</dbReference>
<comment type="subunit">
    <text evidence="17">Homodimer. Interacts with myosin. Interacts with SIKE1 and both associate with the STRIPAK core complex composed of PP2A catalytic and scaffolding subunits, the striatins (PP2A regulatory subunits), the striatin-associated proteins MOB4, STRIP1 and STRIP2, PDCD10 and members of the STE20 kinases, such as STK24 and STK26. Interacts (via FHA domain) with STK3 (when phosphorylated); the interaction associates STK3 with the STRIPAK complex.</text>
</comment>
<keyword evidence="6" id="KW-0597">Phosphoprotein</keyword>
<dbReference type="Pfam" id="PF00498">
    <property type="entry name" value="FHA"/>
    <property type="match status" value="1"/>
</dbReference>
<feature type="coiled-coil region" evidence="19">
    <location>
        <begin position="216"/>
        <end position="335"/>
    </location>
</feature>
<dbReference type="GO" id="GO:0031966">
    <property type="term" value="C:mitochondrial membrane"/>
    <property type="evidence" value="ECO:0007669"/>
    <property type="project" value="UniProtKB-SubCell"/>
</dbReference>
<evidence type="ECO:0000256" key="18">
    <source>
        <dbReference type="ARBA" id="ARBA00074026"/>
    </source>
</evidence>
<keyword evidence="9 20" id="KW-1133">Transmembrane helix</keyword>
<reference evidence="22 23" key="1">
    <citation type="submission" date="2024-07" db="EMBL/GenBank/DDBJ databases">
        <title>Chromosome-level genome assembly of the water stick insect Ranatra chinensis (Heteroptera: Nepidae).</title>
        <authorList>
            <person name="Liu X."/>
        </authorList>
    </citation>
    <scope>NUCLEOTIDE SEQUENCE [LARGE SCALE GENOMIC DNA]</scope>
    <source>
        <strain evidence="22">Cailab_2021Rc</strain>
        <tissue evidence="22">Muscle</tissue>
    </source>
</reference>
<evidence type="ECO:0000256" key="6">
    <source>
        <dbReference type="ARBA" id="ARBA00022553"/>
    </source>
</evidence>
<dbReference type="SMART" id="SM00240">
    <property type="entry name" value="FHA"/>
    <property type="match status" value="1"/>
</dbReference>
<evidence type="ECO:0000256" key="8">
    <source>
        <dbReference type="ARBA" id="ARBA00022824"/>
    </source>
</evidence>
<gene>
    <name evidence="22" type="ORF">AAG570_003002</name>
</gene>
<dbReference type="InterPro" id="IPR008984">
    <property type="entry name" value="SMAD_FHA_dom_sf"/>
</dbReference>
<evidence type="ECO:0000256" key="7">
    <source>
        <dbReference type="ARBA" id="ARBA00022692"/>
    </source>
</evidence>
<keyword evidence="13" id="KW-0206">Cytoskeleton</keyword>
<evidence type="ECO:0000256" key="20">
    <source>
        <dbReference type="SAM" id="Phobius"/>
    </source>
</evidence>
<evidence type="ECO:0000256" key="9">
    <source>
        <dbReference type="ARBA" id="ARBA00022989"/>
    </source>
</evidence>
<evidence type="ECO:0000256" key="10">
    <source>
        <dbReference type="ARBA" id="ARBA00023054"/>
    </source>
</evidence>
<evidence type="ECO:0000256" key="16">
    <source>
        <dbReference type="ARBA" id="ARBA00061687"/>
    </source>
</evidence>
<dbReference type="Gene3D" id="2.60.200.20">
    <property type="match status" value="1"/>
</dbReference>
<dbReference type="EMBL" id="JBFDAA010000013">
    <property type="protein sequence ID" value="KAL1122675.1"/>
    <property type="molecule type" value="Genomic_DNA"/>
</dbReference>
<comment type="subcellular location">
    <subcellularLocation>
        <location evidence="15">Cell membrane</location>
        <location evidence="15">Sarcolemma</location>
        <topology evidence="15">Single-pass type IV membrane protein</topology>
    </subcellularLocation>
    <subcellularLocation>
        <location evidence="1">Cytoplasm</location>
        <location evidence="1">Cytoskeleton</location>
        <location evidence="1">Microtubule organizing center</location>
        <location evidence="1">Centrosome</location>
    </subcellularLocation>
    <subcellularLocation>
        <location evidence="3">Endoplasmic reticulum membrane</location>
        <topology evidence="3">Single-pass membrane protein</topology>
    </subcellularLocation>
    <subcellularLocation>
        <location evidence="2">Mitochondrion membrane</location>
        <topology evidence="2">Single-pass membrane protein</topology>
    </subcellularLocation>
</comment>
<keyword evidence="23" id="KW-1185">Reference proteome</keyword>
<organism evidence="22 23">
    <name type="scientific">Ranatra chinensis</name>
    <dbReference type="NCBI Taxonomy" id="642074"/>
    <lineage>
        <taxon>Eukaryota</taxon>
        <taxon>Metazoa</taxon>
        <taxon>Ecdysozoa</taxon>
        <taxon>Arthropoda</taxon>
        <taxon>Hexapoda</taxon>
        <taxon>Insecta</taxon>
        <taxon>Pterygota</taxon>
        <taxon>Neoptera</taxon>
        <taxon>Paraneoptera</taxon>
        <taxon>Hemiptera</taxon>
        <taxon>Heteroptera</taxon>
        <taxon>Panheteroptera</taxon>
        <taxon>Nepomorpha</taxon>
        <taxon>Nepidae</taxon>
        <taxon>Ranatrinae</taxon>
        <taxon>Ranatra</taxon>
    </lineage>
</organism>
<comment type="caution">
    <text evidence="22">The sequence shown here is derived from an EMBL/GenBank/DDBJ whole genome shotgun (WGS) entry which is preliminary data.</text>
</comment>
<proteinExistence type="inferred from homology"/>
<evidence type="ECO:0000256" key="19">
    <source>
        <dbReference type="SAM" id="Coils"/>
    </source>
</evidence>
<dbReference type="AlphaFoldDB" id="A0ABD0Y5I0"/>
<evidence type="ECO:0000256" key="15">
    <source>
        <dbReference type="ARBA" id="ARBA00060409"/>
    </source>
</evidence>
<dbReference type="Proteomes" id="UP001558652">
    <property type="component" value="Unassembled WGS sequence"/>
</dbReference>
<evidence type="ECO:0000259" key="21">
    <source>
        <dbReference type="PROSITE" id="PS50006"/>
    </source>
</evidence>
<comment type="similarity">
    <text evidence="16">Belongs to the SLMAP family.</text>
</comment>
<dbReference type="PANTHER" id="PTHR15715">
    <property type="entry name" value="CENTROSOMAL PROTEIN OF 170 KDA"/>
    <property type="match status" value="1"/>
</dbReference>
<feature type="domain" description="FHA" evidence="21">
    <location>
        <begin position="27"/>
        <end position="82"/>
    </location>
</feature>
<evidence type="ECO:0000256" key="4">
    <source>
        <dbReference type="ARBA" id="ARBA00022475"/>
    </source>
</evidence>
<feature type="coiled-coil region" evidence="19">
    <location>
        <begin position="633"/>
        <end position="667"/>
    </location>
</feature>
<sequence>MAGKAVLTCRQNSHPFQERTLNLEQPVKIGRSVARTRAAVNNAIFDCKVLSRNHAVLWYSNGMFYLQDTKSSNGTFVNNQRLSKSGDESSPRAVYSGDIIQFGVDVLENTRKVTHGCIVANLKLYLPDGKEAKASNSSAVMAYPIEDFCLLNQYIQEASQREEMISKKLNTLRNVLCKVRQAADQGWKTLIAEDCLLSRLEMLENQLQVCSKNIPEDKLREELRQLQQDKLHYQTTAKELLKKSSDENIDITERYQRISRSFQTLEAEFDNVSKQLVDSQEEIDKLAQKLSAQTAKSDEFESKLKEIEEQHKISLSKLEQRNKILEHLLESQYESEELLEKRISELEKIENFSKKRGAVIDYEHNKPANNASLLSDDSFCDTSVIRVDIPSENLDEHHNMNNLGDQKKNKEVLDLYTAQLNLLHSEKEDKVYQISIEDDWGSYEKMCAEDKALESNPVLYDYDDIETSSTDTLMGDYISEDEEVTTSVHSNNLEALNTHTHGLRSLPKDMRVILDPSGNIMDQDLINKSSRISEGKLENELDTLVEHRNDLLRVQQDNLENIDWRNHDEEKEALKKQLIEAKQVAKQSRNEAAQLADRLRLLSSDLESRRDDNRTKEELDTLREDYCRLQTSIAALEAKQAAAGAEIARLQSERDELEISKMSAEAESTEKVLRLEEELAIVGTKYIHCNEERTQLNRELNSLKLDYEAVTHQPYFNLLFALPCVVLFIAIIIGFYPTLSRFTGTSDRPE</sequence>
<evidence type="ECO:0000256" key="11">
    <source>
        <dbReference type="ARBA" id="ARBA00023128"/>
    </source>
</evidence>
<evidence type="ECO:0000256" key="1">
    <source>
        <dbReference type="ARBA" id="ARBA00004300"/>
    </source>
</evidence>
<evidence type="ECO:0000256" key="17">
    <source>
        <dbReference type="ARBA" id="ARBA00066015"/>
    </source>
</evidence>
<dbReference type="FunFam" id="2.60.200.20:FF:000003">
    <property type="entry name" value="sarcolemmal membrane-associated protein isoform X2"/>
    <property type="match status" value="1"/>
</dbReference>
<feature type="coiled-coil region" evidence="19">
    <location>
        <begin position="571"/>
        <end position="605"/>
    </location>
</feature>
<dbReference type="GO" id="GO:0005789">
    <property type="term" value="C:endoplasmic reticulum membrane"/>
    <property type="evidence" value="ECO:0007669"/>
    <property type="project" value="UniProtKB-SubCell"/>
</dbReference>
<name>A0ABD0Y5I0_9HEMI</name>
<dbReference type="GO" id="GO:0042383">
    <property type="term" value="C:sarcolemma"/>
    <property type="evidence" value="ECO:0007669"/>
    <property type="project" value="UniProtKB-SubCell"/>
</dbReference>
<evidence type="ECO:0000256" key="12">
    <source>
        <dbReference type="ARBA" id="ARBA00023136"/>
    </source>
</evidence>
<dbReference type="CDD" id="cd22679">
    <property type="entry name" value="FHA_SLMAP"/>
    <property type="match status" value="1"/>
</dbReference>
<evidence type="ECO:0000256" key="2">
    <source>
        <dbReference type="ARBA" id="ARBA00004304"/>
    </source>
</evidence>
<keyword evidence="4" id="KW-1003">Cell membrane</keyword>
<feature type="transmembrane region" description="Helical" evidence="20">
    <location>
        <begin position="715"/>
        <end position="736"/>
    </location>
</feature>
<comment type="function">
    <text evidence="14">Associates with the striatin-interacting phosphatase and kinase (STRIPAK) core complex, forming the extended (SIKE1:SLMAP)STRIPAK complex. The (SIKE1:SLMAP)STRIPAK complex dephosphorylates STK3 leading to the inhibition of Hippo signaling and the control of cell growth. May play a role during myoblast fusion.</text>
</comment>
<accession>A0ABD0Y5I0</accession>
<dbReference type="InterPro" id="IPR051176">
    <property type="entry name" value="Cent_Immune-Sig_Mod"/>
</dbReference>
<keyword evidence="5" id="KW-0963">Cytoplasm</keyword>
<protein>
    <recommendedName>
        <fullName evidence="18">Sarcolemmal membrane-associated protein</fullName>
    </recommendedName>
</protein>
<dbReference type="SUPFAM" id="SSF49879">
    <property type="entry name" value="SMAD/FHA domain"/>
    <property type="match status" value="1"/>
</dbReference>
<dbReference type="PANTHER" id="PTHR15715:SF37">
    <property type="entry name" value="LD47843P"/>
    <property type="match status" value="1"/>
</dbReference>
<evidence type="ECO:0000256" key="5">
    <source>
        <dbReference type="ARBA" id="ARBA00022490"/>
    </source>
</evidence>
<keyword evidence="12 20" id="KW-0472">Membrane</keyword>
<evidence type="ECO:0000313" key="23">
    <source>
        <dbReference type="Proteomes" id="UP001558652"/>
    </source>
</evidence>
<evidence type="ECO:0000313" key="22">
    <source>
        <dbReference type="EMBL" id="KAL1122675.1"/>
    </source>
</evidence>
<dbReference type="InterPro" id="IPR000253">
    <property type="entry name" value="FHA_dom"/>
</dbReference>
<evidence type="ECO:0000256" key="14">
    <source>
        <dbReference type="ARBA" id="ARBA00057671"/>
    </source>
</evidence>